<dbReference type="NCBIfam" id="TIGR00704">
    <property type="entry name" value="NaPi_cotrn_rel"/>
    <property type="match status" value="1"/>
</dbReference>
<evidence type="ECO:0000256" key="3">
    <source>
        <dbReference type="ARBA" id="ARBA00022692"/>
    </source>
</evidence>
<dbReference type="InterPro" id="IPR038078">
    <property type="entry name" value="PhoU-like_sf"/>
</dbReference>
<dbReference type="Gene3D" id="1.20.58.220">
    <property type="entry name" value="Phosphate transport system protein phou homolog 2, domain 2"/>
    <property type="match status" value="1"/>
</dbReference>
<protein>
    <submittedName>
        <fullName evidence="7">Na/Pi-cotransporter II-related protein</fullName>
    </submittedName>
</protein>
<feature type="transmembrane region" description="Helical" evidence="6">
    <location>
        <begin position="182"/>
        <end position="208"/>
    </location>
</feature>
<keyword evidence="4 6" id="KW-1133">Transmembrane helix</keyword>
<dbReference type="EMBL" id="ABVL01000034">
    <property type="protein sequence ID" value="EDY16369.1"/>
    <property type="molecule type" value="Genomic_DNA"/>
</dbReference>
<keyword evidence="8" id="KW-1185">Reference proteome</keyword>
<evidence type="ECO:0000256" key="2">
    <source>
        <dbReference type="ARBA" id="ARBA00022475"/>
    </source>
</evidence>
<keyword evidence="3 6" id="KW-0812">Transmembrane</keyword>
<dbReference type="GO" id="GO:0005886">
    <property type="term" value="C:plasma membrane"/>
    <property type="evidence" value="ECO:0007669"/>
    <property type="project" value="UniProtKB-SubCell"/>
</dbReference>
<evidence type="ECO:0000256" key="6">
    <source>
        <dbReference type="SAM" id="Phobius"/>
    </source>
</evidence>
<dbReference type="eggNOG" id="COG1283">
    <property type="taxonomic scope" value="Bacteria"/>
</dbReference>
<dbReference type="PANTHER" id="PTHR10010">
    <property type="entry name" value="SOLUTE CARRIER FAMILY 34 SODIUM PHOSPHATE , MEMBER 2-RELATED"/>
    <property type="match status" value="1"/>
</dbReference>
<dbReference type="InParanoid" id="B4DAZ5"/>
<gene>
    <name evidence="7" type="ORF">CfE428DRAFT_6086</name>
</gene>
<dbReference type="GO" id="GO:0044341">
    <property type="term" value="P:sodium-dependent phosphate transport"/>
    <property type="evidence" value="ECO:0007669"/>
    <property type="project" value="InterPro"/>
</dbReference>
<dbReference type="InterPro" id="IPR003841">
    <property type="entry name" value="Na/Pi_transpt"/>
</dbReference>
<dbReference type="NCBIfam" id="NF037997">
    <property type="entry name" value="Na_Pi_symport"/>
    <property type="match status" value="1"/>
</dbReference>
<feature type="transmembrane region" description="Helical" evidence="6">
    <location>
        <begin position="110"/>
        <end position="132"/>
    </location>
</feature>
<evidence type="ECO:0000256" key="1">
    <source>
        <dbReference type="ARBA" id="ARBA00004651"/>
    </source>
</evidence>
<dbReference type="FunCoup" id="B4DAZ5">
    <property type="interactions" value="57"/>
</dbReference>
<dbReference type="InterPro" id="IPR004633">
    <property type="entry name" value="NaPi_cotrn-rel/YqeW-like"/>
</dbReference>
<feature type="transmembrane region" description="Helical" evidence="6">
    <location>
        <begin position="214"/>
        <end position="237"/>
    </location>
</feature>
<sequence>MTSPPPPSLDWFTLTMGLFGGLALFLYGLDQLSEGLKQAAGNSLKTLLARLTSNRFLGALTGAVVTGILNSSSVTSVLVVGFVTAGVMSLAQSVAVIMGANIGSTVTAQLLAFNLSAYALLPVAVGFFMLFAGKRATLRYWGMIVMGLGLVFYGMGVMSEAMKPLRSHEPFVQALARMENPLLGILGGALFTGLVQSSAATVGLAIALAGEGLLTLPAGIALALGANIGTCVTALLAALGKPAEAVRAAAVHVGFNVVGVIVWLPFIGLLSRLAVAISPESAGLGGMEKLAAEVPRQVANANTLFNVINTCLFIGFTGWFARTATKLVPSREKEEPSVTPKFLDAAALSVPAVALEQVRQELGRLGGIVRTMLVELPEALTPLSSEALPEVERRAKDAAELEIAILDFLGRIRQGNLTQDESDTHISLMTSATHLRTIAEIIGDDLVGLVRTAAEKPSLQIDRTAIRELYVKVQRSVDLAVRVVHQDAPAADTVLAMSQGVRQCADELMSRLATSFNASNPDGPTTLRLQTSFANSLRQIFSLAKRIAKSLPAPETIETTNSKPKKNTEK</sequence>
<dbReference type="PANTHER" id="PTHR10010:SF46">
    <property type="entry name" value="SODIUM-DEPENDENT PHOSPHATE TRANSPORT PROTEIN 2B"/>
    <property type="match status" value="1"/>
</dbReference>
<dbReference type="Pfam" id="PF02690">
    <property type="entry name" value="Na_Pi_cotrans"/>
    <property type="match status" value="1"/>
</dbReference>
<evidence type="ECO:0000313" key="7">
    <source>
        <dbReference type="EMBL" id="EDY16369.1"/>
    </source>
</evidence>
<dbReference type="SUPFAM" id="SSF109755">
    <property type="entry name" value="PhoU-like"/>
    <property type="match status" value="1"/>
</dbReference>
<organism evidence="7 8">
    <name type="scientific">Chthoniobacter flavus Ellin428</name>
    <dbReference type="NCBI Taxonomy" id="497964"/>
    <lineage>
        <taxon>Bacteria</taxon>
        <taxon>Pseudomonadati</taxon>
        <taxon>Verrucomicrobiota</taxon>
        <taxon>Spartobacteria</taxon>
        <taxon>Chthoniobacterales</taxon>
        <taxon>Chthoniobacteraceae</taxon>
        <taxon>Chthoniobacter</taxon>
    </lineage>
</organism>
<keyword evidence="2" id="KW-1003">Cell membrane</keyword>
<evidence type="ECO:0000313" key="8">
    <source>
        <dbReference type="Proteomes" id="UP000005824"/>
    </source>
</evidence>
<accession>B4DAZ5</accession>
<dbReference type="RefSeq" id="WP_006983405.1">
    <property type="nucleotide sequence ID" value="NZ_ABVL01000034.1"/>
</dbReference>
<dbReference type="STRING" id="497964.CfE428DRAFT_6086"/>
<feature type="transmembrane region" description="Helical" evidence="6">
    <location>
        <begin position="12"/>
        <end position="30"/>
    </location>
</feature>
<comment type="subcellular location">
    <subcellularLocation>
        <location evidence="1">Cell membrane</location>
        <topology evidence="1">Multi-pass membrane protein</topology>
    </subcellularLocation>
</comment>
<feature type="transmembrane region" description="Helical" evidence="6">
    <location>
        <begin position="138"/>
        <end position="161"/>
    </location>
</feature>
<proteinExistence type="predicted"/>
<evidence type="ECO:0000256" key="4">
    <source>
        <dbReference type="ARBA" id="ARBA00022989"/>
    </source>
</evidence>
<feature type="transmembrane region" description="Helical" evidence="6">
    <location>
        <begin position="249"/>
        <end position="270"/>
    </location>
</feature>
<keyword evidence="5 6" id="KW-0472">Membrane</keyword>
<feature type="transmembrane region" description="Helical" evidence="6">
    <location>
        <begin position="303"/>
        <end position="321"/>
    </location>
</feature>
<reference evidence="7 8" key="1">
    <citation type="journal article" date="2011" name="J. Bacteriol.">
        <title>Genome sequence of Chthoniobacter flavus Ellin428, an aerobic heterotrophic soil bacterium.</title>
        <authorList>
            <person name="Kant R."/>
            <person name="van Passel M.W."/>
            <person name="Palva A."/>
            <person name="Lucas S."/>
            <person name="Lapidus A."/>
            <person name="Glavina Del Rio T."/>
            <person name="Dalin E."/>
            <person name="Tice H."/>
            <person name="Bruce D."/>
            <person name="Goodwin L."/>
            <person name="Pitluck S."/>
            <person name="Larimer F.W."/>
            <person name="Land M.L."/>
            <person name="Hauser L."/>
            <person name="Sangwan P."/>
            <person name="de Vos W.M."/>
            <person name="Janssen P.H."/>
            <person name="Smidt H."/>
        </authorList>
    </citation>
    <scope>NUCLEOTIDE SEQUENCE [LARGE SCALE GENOMIC DNA]</scope>
    <source>
        <strain evidence="7 8">Ellin428</strain>
    </source>
</reference>
<feature type="transmembrane region" description="Helical" evidence="6">
    <location>
        <begin position="75"/>
        <end position="98"/>
    </location>
</feature>
<dbReference type="GO" id="GO:0005436">
    <property type="term" value="F:sodium:phosphate symporter activity"/>
    <property type="evidence" value="ECO:0007669"/>
    <property type="project" value="InterPro"/>
</dbReference>
<dbReference type="Proteomes" id="UP000005824">
    <property type="component" value="Unassembled WGS sequence"/>
</dbReference>
<evidence type="ECO:0000256" key="5">
    <source>
        <dbReference type="ARBA" id="ARBA00023136"/>
    </source>
</evidence>
<comment type="caution">
    <text evidence="7">The sequence shown here is derived from an EMBL/GenBank/DDBJ whole genome shotgun (WGS) entry which is preliminary data.</text>
</comment>
<dbReference type="AlphaFoldDB" id="B4DAZ5"/>
<name>B4DAZ5_9BACT</name>